<keyword evidence="6" id="KW-1185">Reference proteome</keyword>
<dbReference type="InterPro" id="IPR007730">
    <property type="entry name" value="SPOR-like_dom"/>
</dbReference>
<dbReference type="STRING" id="1088721.JI59_03610"/>
<keyword evidence="2" id="KW-0732">Signal</keyword>
<evidence type="ECO:0000256" key="2">
    <source>
        <dbReference type="SAM" id="SignalP"/>
    </source>
</evidence>
<dbReference type="PATRIC" id="fig|1088721.3.peg.4267"/>
<gene>
    <name evidence="5" type="ORF">NSU_4330</name>
</gene>
<dbReference type="AlphaFoldDB" id="G6EJ09"/>
<accession>G6EJ09</accession>
<dbReference type="Pfam" id="PF05036">
    <property type="entry name" value="SPOR"/>
    <property type="match status" value="1"/>
</dbReference>
<dbReference type="GO" id="GO:0042834">
    <property type="term" value="F:peptidoglycan binding"/>
    <property type="evidence" value="ECO:0007669"/>
    <property type="project" value="InterPro"/>
</dbReference>
<feature type="chain" id="PRO_5003488329" evidence="2">
    <location>
        <begin position="22"/>
        <end position="308"/>
    </location>
</feature>
<dbReference type="PANTHER" id="PTHR34183:SF1">
    <property type="entry name" value="ENDOLYTIC PEPTIDOGLYCAN TRANSGLYCOSYLASE RLPA"/>
    <property type="match status" value="1"/>
</dbReference>
<feature type="domain" description="RlpA-like protein double-psi beta-barrel" evidence="3">
    <location>
        <begin position="80"/>
        <end position="140"/>
    </location>
</feature>
<dbReference type="Pfam" id="PF03330">
    <property type="entry name" value="DPBB_1"/>
    <property type="match status" value="1"/>
</dbReference>
<dbReference type="CDD" id="cd22268">
    <property type="entry name" value="DPBB_RlpA-like"/>
    <property type="match status" value="1"/>
</dbReference>
<dbReference type="InterPro" id="IPR036908">
    <property type="entry name" value="RlpA-like_sf"/>
</dbReference>
<organism evidence="5 6">
    <name type="scientific">Novosphingobium pentaromativorans US6-1</name>
    <dbReference type="NCBI Taxonomy" id="1088721"/>
    <lineage>
        <taxon>Bacteria</taxon>
        <taxon>Pseudomonadati</taxon>
        <taxon>Pseudomonadota</taxon>
        <taxon>Alphaproteobacteria</taxon>
        <taxon>Sphingomonadales</taxon>
        <taxon>Sphingomonadaceae</taxon>
        <taxon>Novosphingobium</taxon>
    </lineage>
</organism>
<dbReference type="EMBL" id="AGFM01000065">
    <property type="protein sequence ID" value="EHJ58768.1"/>
    <property type="molecule type" value="Genomic_DNA"/>
</dbReference>
<dbReference type="InterPro" id="IPR036680">
    <property type="entry name" value="SPOR-like_sf"/>
</dbReference>
<dbReference type="Gene3D" id="2.40.40.10">
    <property type="entry name" value="RlpA-like domain"/>
    <property type="match status" value="1"/>
</dbReference>
<feature type="signal peptide" evidence="2">
    <location>
        <begin position="1"/>
        <end position="21"/>
    </location>
</feature>
<dbReference type="InterPro" id="IPR009009">
    <property type="entry name" value="RlpA-like_DPBB"/>
</dbReference>
<dbReference type="Proteomes" id="UP000004030">
    <property type="component" value="Unassembled WGS sequence"/>
</dbReference>
<dbReference type="SUPFAM" id="SSF110997">
    <property type="entry name" value="Sporulation related repeat"/>
    <property type="match status" value="1"/>
</dbReference>
<dbReference type="eggNOG" id="COG0797">
    <property type="taxonomic scope" value="Bacteria"/>
</dbReference>
<evidence type="ECO:0000256" key="1">
    <source>
        <dbReference type="SAM" id="MobiDB-lite"/>
    </source>
</evidence>
<evidence type="ECO:0000259" key="3">
    <source>
        <dbReference type="Pfam" id="PF03330"/>
    </source>
</evidence>
<evidence type="ECO:0000313" key="5">
    <source>
        <dbReference type="EMBL" id="EHJ58768.1"/>
    </source>
</evidence>
<sequence length="308" mass="31998">MPVNHALPLAALILLGGCMTAGGDRPIPVSATPANGPAADYPVVVGEPFTIGDTTWTPTDQMNYDAVGYAGVAGEGVVGVTAAHKTLPLPSYAEVTSLETGKTILVRVERRGPMVNDTLVELSRDAASELGMTAGQRVAVRLRRTNPPESDRALLRQGEQVPERMATPEALLKVLRRKLADQSPLLTPPPMPPGAAPDTAKSGSQVPSVMAVSVPPSEPIARTQPVPEPKAELKSGQVAKGDHVVQVAAFSVAASARAVASKLKGHVAACGKFSCVRMGPFANRAQAAAALEKARTAGYSDARIQRAD</sequence>
<reference evidence="5 6" key="1">
    <citation type="journal article" date="2012" name="J. Bacteriol.">
        <title>Genome sequence of benzo(a)pyrene-degrading bacterium Novosphingobium pentaromativorans US6-1.</title>
        <authorList>
            <person name="Luo Y.R."/>
            <person name="Kang S.G."/>
            <person name="Kim S.J."/>
            <person name="Kim M.R."/>
            <person name="Li N."/>
            <person name="Lee J.H."/>
            <person name="Kwon K.K."/>
        </authorList>
    </citation>
    <scope>NUCLEOTIDE SEQUENCE [LARGE SCALE GENOMIC DNA]</scope>
    <source>
        <strain evidence="5 6">US6-1</strain>
    </source>
</reference>
<proteinExistence type="predicted"/>
<name>G6EJ09_9SPHN</name>
<comment type="caution">
    <text evidence="5">The sequence shown here is derived from an EMBL/GenBank/DDBJ whole genome shotgun (WGS) entry which is preliminary data.</text>
</comment>
<evidence type="ECO:0000259" key="4">
    <source>
        <dbReference type="Pfam" id="PF05036"/>
    </source>
</evidence>
<dbReference type="PANTHER" id="PTHR34183">
    <property type="entry name" value="ENDOLYTIC PEPTIDOGLYCAN TRANSGLYCOSYLASE RLPA"/>
    <property type="match status" value="1"/>
</dbReference>
<feature type="compositionally biased region" description="Pro residues" evidence="1">
    <location>
        <begin position="186"/>
        <end position="195"/>
    </location>
</feature>
<dbReference type="Gene3D" id="3.30.70.1070">
    <property type="entry name" value="Sporulation related repeat"/>
    <property type="match status" value="1"/>
</dbReference>
<evidence type="ECO:0000313" key="6">
    <source>
        <dbReference type="Proteomes" id="UP000004030"/>
    </source>
</evidence>
<feature type="domain" description="SPOR" evidence="4">
    <location>
        <begin position="240"/>
        <end position="302"/>
    </location>
</feature>
<protein>
    <submittedName>
        <fullName evidence="5">Sporulation related protein</fullName>
    </submittedName>
</protein>
<feature type="region of interest" description="Disordered" evidence="1">
    <location>
        <begin position="182"/>
        <end position="203"/>
    </location>
</feature>